<dbReference type="EMBL" id="QUWK01000008">
    <property type="protein sequence ID" value="RFU94620.1"/>
    <property type="molecule type" value="Genomic_DNA"/>
</dbReference>
<evidence type="ECO:0000313" key="3">
    <source>
        <dbReference type="Proteomes" id="UP000264002"/>
    </source>
</evidence>
<sequence>MFCSIHDLKQNRWLLMYLFIISTVLGYIRGEEEFLIGSDFEAYWIATHRLRMVIVSYEMLPDMWSTVHLAQ</sequence>
<dbReference type="AlphaFoldDB" id="A0A372MHG9"/>
<reference evidence="3" key="1">
    <citation type="submission" date="2018-08" db="EMBL/GenBank/DDBJ databases">
        <authorList>
            <person name="Grouzdev D.S."/>
            <person name="Krutkina M.S."/>
        </authorList>
    </citation>
    <scope>NUCLEOTIDE SEQUENCE [LARGE SCALE GENOMIC DNA]</scope>
    <source>
        <strain evidence="3">4-11</strain>
    </source>
</reference>
<proteinExistence type="predicted"/>
<comment type="caution">
    <text evidence="2">The sequence shown here is derived from an EMBL/GenBank/DDBJ whole genome shotgun (WGS) entry which is preliminary data.</text>
</comment>
<gene>
    <name evidence="2" type="ORF">DYP60_08900</name>
</gene>
<keyword evidence="1" id="KW-1133">Transmembrane helix</keyword>
<feature type="transmembrane region" description="Helical" evidence="1">
    <location>
        <begin position="12"/>
        <end position="30"/>
    </location>
</feature>
<accession>A0A372MHG9</accession>
<dbReference type="Proteomes" id="UP000264002">
    <property type="component" value="Unassembled WGS sequence"/>
</dbReference>
<keyword evidence="3" id="KW-1185">Reference proteome</keyword>
<reference evidence="2 3" key="2">
    <citation type="submission" date="2018-09" db="EMBL/GenBank/DDBJ databases">
        <title>Genome of Sphaerochaeta halotolerans strain 4-11.</title>
        <authorList>
            <person name="Nazina T.N."/>
            <person name="Sokolova D.S."/>
        </authorList>
    </citation>
    <scope>NUCLEOTIDE SEQUENCE [LARGE SCALE GENOMIC DNA]</scope>
    <source>
        <strain evidence="2 3">4-11</strain>
    </source>
</reference>
<keyword evidence="1" id="KW-0472">Membrane</keyword>
<organism evidence="2 3">
    <name type="scientific">Sphaerochaeta halotolerans</name>
    <dbReference type="NCBI Taxonomy" id="2293840"/>
    <lineage>
        <taxon>Bacteria</taxon>
        <taxon>Pseudomonadati</taxon>
        <taxon>Spirochaetota</taxon>
        <taxon>Spirochaetia</taxon>
        <taxon>Spirochaetales</taxon>
        <taxon>Sphaerochaetaceae</taxon>
        <taxon>Sphaerochaeta</taxon>
    </lineage>
</organism>
<keyword evidence="1" id="KW-0812">Transmembrane</keyword>
<protein>
    <submittedName>
        <fullName evidence="2">Uncharacterized protein</fullName>
    </submittedName>
</protein>
<evidence type="ECO:0000256" key="1">
    <source>
        <dbReference type="SAM" id="Phobius"/>
    </source>
</evidence>
<name>A0A372MHG9_9SPIR</name>
<evidence type="ECO:0000313" key="2">
    <source>
        <dbReference type="EMBL" id="RFU94620.1"/>
    </source>
</evidence>